<keyword evidence="2" id="KW-1185">Reference proteome</keyword>
<name>A0AAV4PK23_CAEEX</name>
<dbReference type="AlphaFoldDB" id="A0AAV4PK23"/>
<comment type="caution">
    <text evidence="1">The sequence shown here is derived from an EMBL/GenBank/DDBJ whole genome shotgun (WGS) entry which is preliminary data.</text>
</comment>
<gene>
    <name evidence="1" type="ORF">CEXT_536281</name>
</gene>
<proteinExistence type="predicted"/>
<reference evidence="1 2" key="1">
    <citation type="submission" date="2021-06" db="EMBL/GenBank/DDBJ databases">
        <title>Caerostris extrusa draft genome.</title>
        <authorList>
            <person name="Kono N."/>
            <person name="Arakawa K."/>
        </authorList>
    </citation>
    <scope>NUCLEOTIDE SEQUENCE [LARGE SCALE GENOMIC DNA]</scope>
</reference>
<dbReference type="Proteomes" id="UP001054945">
    <property type="component" value="Unassembled WGS sequence"/>
</dbReference>
<evidence type="ECO:0000313" key="2">
    <source>
        <dbReference type="Proteomes" id="UP001054945"/>
    </source>
</evidence>
<dbReference type="EMBL" id="BPLR01004839">
    <property type="protein sequence ID" value="GIX97937.1"/>
    <property type="molecule type" value="Genomic_DNA"/>
</dbReference>
<organism evidence="1 2">
    <name type="scientific">Caerostris extrusa</name>
    <name type="common">Bark spider</name>
    <name type="synonym">Caerostris bankana</name>
    <dbReference type="NCBI Taxonomy" id="172846"/>
    <lineage>
        <taxon>Eukaryota</taxon>
        <taxon>Metazoa</taxon>
        <taxon>Ecdysozoa</taxon>
        <taxon>Arthropoda</taxon>
        <taxon>Chelicerata</taxon>
        <taxon>Arachnida</taxon>
        <taxon>Araneae</taxon>
        <taxon>Araneomorphae</taxon>
        <taxon>Entelegynae</taxon>
        <taxon>Araneoidea</taxon>
        <taxon>Araneidae</taxon>
        <taxon>Caerostris</taxon>
    </lineage>
</organism>
<sequence length="80" mass="9010">MIGSVSSFQNETFAAATSGELNSVKRENREVQKKRSIEMIGSVSSFQNETLLLLQVVETQFRQGTFHLKVSRKGDFLTEL</sequence>
<protein>
    <submittedName>
        <fullName evidence="1">Uncharacterized protein</fullName>
    </submittedName>
</protein>
<evidence type="ECO:0000313" key="1">
    <source>
        <dbReference type="EMBL" id="GIX97937.1"/>
    </source>
</evidence>
<accession>A0AAV4PK23</accession>